<dbReference type="EMBL" id="CM004395">
    <property type="protein sequence ID" value="OAY42235.1"/>
    <property type="molecule type" value="Genomic_DNA"/>
</dbReference>
<name>A0A2C9VDM1_MANES</name>
<evidence type="ECO:0000313" key="1">
    <source>
        <dbReference type="EMBL" id="OAY42235.1"/>
    </source>
</evidence>
<accession>A0A2C9VDM1</accession>
<protein>
    <submittedName>
        <fullName evidence="1">Uncharacterized protein</fullName>
    </submittedName>
</protein>
<gene>
    <name evidence="1" type="ORF">MANES_09G163900</name>
</gene>
<sequence length="68" mass="7622">MGQLMAKKLSQPIFAINTFTFKCNSCMIGSCKTFPCTIGRVVNKTYLTFSFQFIKRRLPFNCDGGGGR</sequence>
<dbReference type="AlphaFoldDB" id="A0A2C9VDM1"/>
<organism evidence="1">
    <name type="scientific">Manihot esculenta</name>
    <name type="common">Cassava</name>
    <name type="synonym">Jatropha manihot</name>
    <dbReference type="NCBI Taxonomy" id="3983"/>
    <lineage>
        <taxon>Eukaryota</taxon>
        <taxon>Viridiplantae</taxon>
        <taxon>Streptophyta</taxon>
        <taxon>Embryophyta</taxon>
        <taxon>Tracheophyta</taxon>
        <taxon>Spermatophyta</taxon>
        <taxon>Magnoliopsida</taxon>
        <taxon>eudicotyledons</taxon>
        <taxon>Gunneridae</taxon>
        <taxon>Pentapetalae</taxon>
        <taxon>rosids</taxon>
        <taxon>fabids</taxon>
        <taxon>Malpighiales</taxon>
        <taxon>Euphorbiaceae</taxon>
        <taxon>Crotonoideae</taxon>
        <taxon>Manihoteae</taxon>
        <taxon>Manihot</taxon>
    </lineage>
</organism>
<proteinExistence type="predicted"/>
<reference evidence="1" key="1">
    <citation type="submission" date="2016-02" db="EMBL/GenBank/DDBJ databases">
        <title>WGS assembly of Manihot esculenta.</title>
        <authorList>
            <person name="Bredeson J.V."/>
            <person name="Prochnik S.E."/>
            <person name="Lyons J.B."/>
            <person name="Schmutz J."/>
            <person name="Grimwood J."/>
            <person name="Vrebalov J."/>
            <person name="Bart R.S."/>
            <person name="Amuge T."/>
            <person name="Ferguson M.E."/>
            <person name="Green R."/>
            <person name="Putnam N."/>
            <person name="Stites J."/>
            <person name="Rounsley S."/>
            <person name="Rokhsar D.S."/>
        </authorList>
    </citation>
    <scope>NUCLEOTIDE SEQUENCE [LARGE SCALE GENOMIC DNA]</scope>
    <source>
        <tissue evidence="1">Leaf</tissue>
    </source>
</reference>